<name>A0A9E7PNR2_9EURY</name>
<evidence type="ECO:0000313" key="10">
    <source>
        <dbReference type="Proteomes" id="UP001060368"/>
    </source>
</evidence>
<sequence>MKTVFVRPELCIGCRHCEVACAIEHAESKNLFDAIVEDPVSKPRIYVEPAINYLTFPNRCRHCDPAPCMQVCPTEALYRDVDTGTVAIDYAKCIGCSVCAMACPFGIIQFQNVFQTDNDREVNAKCDNCIERQKDGRIPACAEACKTGALEFGDANELIRVSRKDFSMRIIKSAGTDVEVPKIPENIAAFRNIMKKIAETREETA</sequence>
<accession>A0A9E7PNR2</accession>
<gene>
    <name evidence="9" type="ORF">L6E24_05900</name>
</gene>
<dbReference type="PROSITE" id="PS00198">
    <property type="entry name" value="4FE4S_FER_1"/>
    <property type="match status" value="1"/>
</dbReference>
<dbReference type="AlphaFoldDB" id="A0A9E7PNR2"/>
<evidence type="ECO:0000256" key="7">
    <source>
        <dbReference type="ARBA" id="ARBA00023014"/>
    </source>
</evidence>
<dbReference type="GO" id="GO:0046872">
    <property type="term" value="F:metal ion binding"/>
    <property type="evidence" value="ECO:0007669"/>
    <property type="project" value="UniProtKB-KW"/>
</dbReference>
<dbReference type="RefSeq" id="WP_257743786.1">
    <property type="nucleotide sequence ID" value="NZ_CP096115.1"/>
</dbReference>
<feature type="domain" description="4Fe-4S ferredoxin-type" evidence="8">
    <location>
        <begin position="2"/>
        <end position="31"/>
    </location>
</feature>
<dbReference type="GO" id="GO:0051539">
    <property type="term" value="F:4 iron, 4 sulfur cluster binding"/>
    <property type="evidence" value="ECO:0007669"/>
    <property type="project" value="UniProtKB-KW"/>
</dbReference>
<keyword evidence="6" id="KW-0408">Iron</keyword>
<dbReference type="Gene3D" id="3.30.70.20">
    <property type="match status" value="2"/>
</dbReference>
<evidence type="ECO:0000256" key="4">
    <source>
        <dbReference type="ARBA" id="ARBA00022737"/>
    </source>
</evidence>
<evidence type="ECO:0000259" key="8">
    <source>
        <dbReference type="PROSITE" id="PS51379"/>
    </source>
</evidence>
<proteinExistence type="predicted"/>
<dbReference type="GO" id="GO:0016491">
    <property type="term" value="F:oxidoreductase activity"/>
    <property type="evidence" value="ECO:0007669"/>
    <property type="project" value="UniProtKB-ARBA"/>
</dbReference>
<keyword evidence="7" id="KW-0411">Iron-sulfur</keyword>
<dbReference type="GeneID" id="74307212"/>
<dbReference type="InterPro" id="IPR050954">
    <property type="entry name" value="ET_IronSulfur_Cluster-Binding"/>
</dbReference>
<protein>
    <submittedName>
        <fullName evidence="9">4Fe-4S dicluster domain-containing protein</fullName>
    </submittedName>
</protein>
<reference evidence="9" key="1">
    <citation type="submission" date="2022-04" db="EMBL/GenBank/DDBJ databases">
        <title>Complete genome of Methanoplanus endosymbiosus DSM 3599.</title>
        <authorList>
            <person name="Chen S.-C."/>
            <person name="You Y.-T."/>
            <person name="Zhou Y.-Z."/>
            <person name="Lai M.-C."/>
        </authorList>
    </citation>
    <scope>NUCLEOTIDE SEQUENCE</scope>
    <source>
        <strain evidence="9">DSM 3599</strain>
    </source>
</reference>
<dbReference type="EMBL" id="CP096115">
    <property type="protein sequence ID" value="UUX93649.1"/>
    <property type="molecule type" value="Genomic_DNA"/>
</dbReference>
<dbReference type="KEGG" id="mend:L6E24_05900"/>
<organism evidence="9 10">
    <name type="scientific">Methanoplanus endosymbiosus</name>
    <dbReference type="NCBI Taxonomy" id="33865"/>
    <lineage>
        <taxon>Archaea</taxon>
        <taxon>Methanobacteriati</taxon>
        <taxon>Methanobacteriota</taxon>
        <taxon>Stenosarchaea group</taxon>
        <taxon>Methanomicrobia</taxon>
        <taxon>Methanomicrobiales</taxon>
        <taxon>Methanomicrobiaceae</taxon>
        <taxon>Methanoplanus</taxon>
    </lineage>
</organism>
<feature type="domain" description="4Fe-4S ferredoxin-type" evidence="8">
    <location>
        <begin position="51"/>
        <end position="82"/>
    </location>
</feature>
<evidence type="ECO:0000256" key="3">
    <source>
        <dbReference type="ARBA" id="ARBA00022723"/>
    </source>
</evidence>
<keyword evidence="4" id="KW-0677">Repeat</keyword>
<keyword evidence="3" id="KW-0479">Metal-binding</keyword>
<evidence type="ECO:0000256" key="5">
    <source>
        <dbReference type="ARBA" id="ARBA00022982"/>
    </source>
</evidence>
<dbReference type="PANTHER" id="PTHR43177:SF5">
    <property type="entry name" value="ANAEROBIC DIMETHYL SULFOXIDE REDUCTASE CHAIN B-RELATED"/>
    <property type="match status" value="1"/>
</dbReference>
<dbReference type="SUPFAM" id="SSF54862">
    <property type="entry name" value="4Fe-4S ferredoxins"/>
    <property type="match status" value="1"/>
</dbReference>
<dbReference type="InterPro" id="IPR017900">
    <property type="entry name" value="4Fe4S_Fe_S_CS"/>
</dbReference>
<dbReference type="PROSITE" id="PS51379">
    <property type="entry name" value="4FE4S_FER_2"/>
    <property type="match status" value="3"/>
</dbReference>
<dbReference type="Pfam" id="PF13247">
    <property type="entry name" value="Fer4_11"/>
    <property type="match status" value="1"/>
</dbReference>
<evidence type="ECO:0000256" key="6">
    <source>
        <dbReference type="ARBA" id="ARBA00023004"/>
    </source>
</evidence>
<keyword evidence="5" id="KW-0249">Electron transport</keyword>
<feature type="domain" description="4Fe-4S ferredoxin-type" evidence="8">
    <location>
        <begin position="84"/>
        <end position="113"/>
    </location>
</feature>
<dbReference type="CDD" id="cd16374">
    <property type="entry name" value="DMSOR_beta_like"/>
    <property type="match status" value="1"/>
</dbReference>
<dbReference type="InterPro" id="IPR017896">
    <property type="entry name" value="4Fe4S_Fe-S-bd"/>
</dbReference>
<evidence type="ECO:0000256" key="1">
    <source>
        <dbReference type="ARBA" id="ARBA00022448"/>
    </source>
</evidence>
<keyword evidence="1" id="KW-0813">Transport</keyword>
<dbReference type="PANTHER" id="PTHR43177">
    <property type="entry name" value="PROTEIN NRFC"/>
    <property type="match status" value="1"/>
</dbReference>
<keyword evidence="10" id="KW-1185">Reference proteome</keyword>
<dbReference type="Proteomes" id="UP001060368">
    <property type="component" value="Chromosome"/>
</dbReference>
<evidence type="ECO:0000256" key="2">
    <source>
        <dbReference type="ARBA" id="ARBA00022485"/>
    </source>
</evidence>
<evidence type="ECO:0000313" key="9">
    <source>
        <dbReference type="EMBL" id="UUX93649.1"/>
    </source>
</evidence>
<keyword evidence="2" id="KW-0004">4Fe-4S</keyword>